<protein>
    <submittedName>
        <fullName evidence="1">Uncharacterized protein</fullName>
    </submittedName>
</protein>
<evidence type="ECO:0000313" key="2">
    <source>
        <dbReference type="Proteomes" id="UP001498501"/>
    </source>
</evidence>
<evidence type="ECO:0000313" key="1">
    <source>
        <dbReference type="EMBL" id="MEK0252665.1"/>
    </source>
</evidence>
<dbReference type="EMBL" id="JBBMLE010000029">
    <property type="protein sequence ID" value="MEK0252665.1"/>
    <property type="molecule type" value="Genomic_DNA"/>
</dbReference>
<dbReference type="RefSeq" id="WP_227545336.1">
    <property type="nucleotide sequence ID" value="NZ_JBBMLE010000029.1"/>
</dbReference>
<gene>
    <name evidence="1" type="ORF">WM018_09120</name>
</gene>
<keyword evidence="2" id="KW-1185">Reference proteome</keyword>
<organism evidence="1 2">
    <name type="scientific">Acinetobacter junii</name>
    <dbReference type="NCBI Taxonomy" id="40215"/>
    <lineage>
        <taxon>Bacteria</taxon>
        <taxon>Pseudomonadati</taxon>
        <taxon>Pseudomonadota</taxon>
        <taxon>Gammaproteobacteria</taxon>
        <taxon>Moraxellales</taxon>
        <taxon>Moraxellaceae</taxon>
        <taxon>Acinetobacter</taxon>
    </lineage>
</organism>
<proteinExistence type="predicted"/>
<name>A0ABU8ZGK6_ACIJU</name>
<reference evidence="1 2" key="1">
    <citation type="submission" date="2024-03" db="EMBL/GenBank/DDBJ databases">
        <title>Cross-transmission of Acinetobacter junii carrying blaOXA-58 in a neonatal intensive care unit.</title>
        <authorList>
            <person name="Bour M."/>
            <person name="Potron A."/>
            <person name="Lecointe D."/>
        </authorList>
    </citation>
    <scope>NUCLEOTIDE SEQUENCE [LARGE SCALE GENOMIC DNA]</scope>
    <source>
        <strain evidence="1 2">21A3096 case 1</strain>
    </source>
</reference>
<sequence>MLNSLLHGVLKLPSIGEALPESKFDHTDRITAELDGFVVVNLSSND</sequence>
<comment type="caution">
    <text evidence="1">The sequence shown here is derived from an EMBL/GenBank/DDBJ whole genome shotgun (WGS) entry which is preliminary data.</text>
</comment>
<accession>A0ABU8ZGK6</accession>
<dbReference type="Proteomes" id="UP001498501">
    <property type="component" value="Unassembled WGS sequence"/>
</dbReference>